<proteinExistence type="predicted"/>
<evidence type="ECO:0000256" key="2">
    <source>
        <dbReference type="SAM" id="Phobius"/>
    </source>
</evidence>
<accession>A0AAN8GAN6</accession>
<protein>
    <submittedName>
        <fullName evidence="3">Uncharacterized protein</fullName>
    </submittedName>
</protein>
<sequence>EEHLQERAISTSHSDTAECIKNRIDVTIETTSSTGTIAVQGTTSMSYTVTTTSSAIVTETTSTYNTTTTSFIVAMTATDNSTATVTGIDGIGTQDSERERIRRQSQDILERAKLRLLVISSIMTVVLAVQFLLIKRFRELSRNVYEEKEKELIMSEVEDLYIGNRDIKKVKQPTSHHKGAKHHSNLSKTPESFQKLRQRLSLSVLGQPGKNA</sequence>
<comment type="caution">
    <text evidence="3">The sequence shown here is derived from an EMBL/GenBank/DDBJ whole genome shotgun (WGS) entry which is preliminary data.</text>
</comment>
<gene>
    <name evidence="3" type="ORF">GCK32_002093</name>
</gene>
<feature type="non-terminal residue" evidence="3">
    <location>
        <position position="1"/>
    </location>
</feature>
<keyword evidence="4" id="KW-1185">Reference proteome</keyword>
<dbReference type="AlphaFoldDB" id="A0AAN8GAN6"/>
<feature type="compositionally biased region" description="Basic residues" evidence="1">
    <location>
        <begin position="171"/>
        <end position="185"/>
    </location>
</feature>
<evidence type="ECO:0000256" key="1">
    <source>
        <dbReference type="SAM" id="MobiDB-lite"/>
    </source>
</evidence>
<keyword evidence="2" id="KW-1133">Transmembrane helix</keyword>
<feature type="transmembrane region" description="Helical" evidence="2">
    <location>
        <begin position="114"/>
        <end position="134"/>
    </location>
</feature>
<organism evidence="3 4">
    <name type="scientific">Trichostrongylus colubriformis</name>
    <name type="common">Black scour worm</name>
    <dbReference type="NCBI Taxonomy" id="6319"/>
    <lineage>
        <taxon>Eukaryota</taxon>
        <taxon>Metazoa</taxon>
        <taxon>Ecdysozoa</taxon>
        <taxon>Nematoda</taxon>
        <taxon>Chromadorea</taxon>
        <taxon>Rhabditida</taxon>
        <taxon>Rhabditina</taxon>
        <taxon>Rhabditomorpha</taxon>
        <taxon>Strongyloidea</taxon>
        <taxon>Trichostrongylidae</taxon>
        <taxon>Trichostrongylus</taxon>
    </lineage>
</organism>
<evidence type="ECO:0000313" key="3">
    <source>
        <dbReference type="EMBL" id="KAK5980633.1"/>
    </source>
</evidence>
<reference evidence="3 4" key="1">
    <citation type="submission" date="2019-10" db="EMBL/GenBank/DDBJ databases">
        <title>Assembly and Annotation for the nematode Trichostrongylus colubriformis.</title>
        <authorList>
            <person name="Martin J."/>
        </authorList>
    </citation>
    <scope>NUCLEOTIDE SEQUENCE [LARGE SCALE GENOMIC DNA]</scope>
    <source>
        <strain evidence="3">G859</strain>
        <tissue evidence="3">Whole worm</tissue>
    </source>
</reference>
<feature type="region of interest" description="Disordered" evidence="1">
    <location>
        <begin position="171"/>
        <end position="191"/>
    </location>
</feature>
<keyword evidence="2" id="KW-0472">Membrane</keyword>
<dbReference type="EMBL" id="WIXE01007207">
    <property type="protein sequence ID" value="KAK5980633.1"/>
    <property type="molecule type" value="Genomic_DNA"/>
</dbReference>
<evidence type="ECO:0000313" key="4">
    <source>
        <dbReference type="Proteomes" id="UP001331761"/>
    </source>
</evidence>
<name>A0AAN8GAN6_TRICO</name>
<keyword evidence="2" id="KW-0812">Transmembrane</keyword>
<dbReference type="Proteomes" id="UP001331761">
    <property type="component" value="Unassembled WGS sequence"/>
</dbReference>